<accession>A0ABS4KVJ4</accession>
<feature type="transmembrane region" description="Helical" evidence="1">
    <location>
        <begin position="60"/>
        <end position="76"/>
    </location>
</feature>
<protein>
    <submittedName>
        <fullName evidence="2">Uncharacterized protein</fullName>
    </submittedName>
</protein>
<organism evidence="2 3">
    <name type="scientific">Clostridium algifaecis</name>
    <dbReference type="NCBI Taxonomy" id="1472040"/>
    <lineage>
        <taxon>Bacteria</taxon>
        <taxon>Bacillati</taxon>
        <taxon>Bacillota</taxon>
        <taxon>Clostridia</taxon>
        <taxon>Eubacteriales</taxon>
        <taxon>Clostridiaceae</taxon>
        <taxon>Clostridium</taxon>
    </lineage>
</organism>
<name>A0ABS4KVJ4_9CLOT</name>
<evidence type="ECO:0000313" key="2">
    <source>
        <dbReference type="EMBL" id="MBP2033521.1"/>
    </source>
</evidence>
<dbReference type="Proteomes" id="UP001519307">
    <property type="component" value="Unassembled WGS sequence"/>
</dbReference>
<keyword evidence="1" id="KW-0472">Membrane</keyword>
<comment type="caution">
    <text evidence="2">The sequence shown here is derived from an EMBL/GenBank/DDBJ whole genome shotgun (WGS) entry which is preliminary data.</text>
</comment>
<evidence type="ECO:0000313" key="3">
    <source>
        <dbReference type="Proteomes" id="UP001519307"/>
    </source>
</evidence>
<feature type="transmembrane region" description="Helical" evidence="1">
    <location>
        <begin position="6"/>
        <end position="28"/>
    </location>
</feature>
<evidence type="ECO:0000256" key="1">
    <source>
        <dbReference type="SAM" id="Phobius"/>
    </source>
</evidence>
<feature type="transmembrane region" description="Helical" evidence="1">
    <location>
        <begin position="88"/>
        <end position="106"/>
    </location>
</feature>
<feature type="transmembrane region" description="Helical" evidence="1">
    <location>
        <begin position="37"/>
        <end position="54"/>
    </location>
</feature>
<keyword evidence="3" id="KW-1185">Reference proteome</keyword>
<dbReference type="EMBL" id="JAGGLM010000016">
    <property type="protein sequence ID" value="MBP2033521.1"/>
    <property type="molecule type" value="Genomic_DNA"/>
</dbReference>
<keyword evidence="1" id="KW-1133">Transmembrane helix</keyword>
<gene>
    <name evidence="2" type="ORF">J2Z42_002224</name>
</gene>
<reference evidence="2 3" key="1">
    <citation type="submission" date="2021-03" db="EMBL/GenBank/DDBJ databases">
        <title>Genomic Encyclopedia of Type Strains, Phase IV (KMG-IV): sequencing the most valuable type-strain genomes for metagenomic binning, comparative biology and taxonomic classification.</title>
        <authorList>
            <person name="Goeker M."/>
        </authorList>
    </citation>
    <scope>NUCLEOTIDE SEQUENCE [LARGE SCALE GENOMIC DNA]</scope>
    <source>
        <strain evidence="2 3">DSM 28783</strain>
    </source>
</reference>
<keyword evidence="1" id="KW-0812">Transmembrane</keyword>
<feature type="transmembrane region" description="Helical" evidence="1">
    <location>
        <begin position="126"/>
        <end position="147"/>
    </location>
</feature>
<sequence>MLKISLLTLLLIGAPESFLFVFSGYLFYHKKFDKKRIVISTVILTLGIYIVRLLPIQFGIHTILSMVLYSFLLVNINHIPLIKGMQYSFILVYILFSSEILNIFIIDDIYGSNAKTILSNDLLNNLYFLPSIILFCLGIFICHMLLYKRKGEKV</sequence>
<proteinExistence type="predicted"/>